<evidence type="ECO:0008006" key="3">
    <source>
        <dbReference type="Google" id="ProtNLM"/>
    </source>
</evidence>
<dbReference type="HOGENOM" id="CLU_2496794_0_0_3"/>
<evidence type="ECO:0000313" key="1">
    <source>
        <dbReference type="EMBL" id="ACB53815.1"/>
    </source>
</evidence>
<evidence type="ECO:0000313" key="2">
    <source>
        <dbReference type="Proteomes" id="UP000001203"/>
    </source>
</evidence>
<dbReference type="Proteomes" id="UP000001203">
    <property type="component" value="Chromosome circular"/>
</dbReference>
<protein>
    <recommendedName>
        <fullName evidence="3">CopG-like ribbon-helix-helix domain-containing protein</fullName>
    </recommendedName>
</protein>
<dbReference type="RefSeq" id="WP_009543479.1">
    <property type="nucleotide sequence ID" value="NC_010546.1"/>
</dbReference>
<dbReference type="STRING" id="43989.cce_4467"/>
<dbReference type="eggNOG" id="ENOG50331BQ">
    <property type="taxonomic scope" value="Bacteria"/>
</dbReference>
<organism evidence="1 2">
    <name type="scientific">Crocosphaera subtropica (strain ATCC 51142 / BH68)</name>
    <name type="common">Cyanothece sp. (strain ATCC 51142)</name>
    <dbReference type="NCBI Taxonomy" id="43989"/>
    <lineage>
        <taxon>Bacteria</taxon>
        <taxon>Bacillati</taxon>
        <taxon>Cyanobacteriota</taxon>
        <taxon>Cyanophyceae</taxon>
        <taxon>Oscillatoriophycideae</taxon>
        <taxon>Chroococcales</taxon>
        <taxon>Aphanothecaceae</taxon>
        <taxon>Crocosphaera</taxon>
        <taxon>Crocosphaera subtropica</taxon>
    </lineage>
</organism>
<dbReference type="KEGG" id="cyt:cce_4467"/>
<name>B1WUG1_CROS5</name>
<dbReference type="EMBL" id="CP000806">
    <property type="protein sequence ID" value="ACB53815.1"/>
    <property type="molecule type" value="Genomic_DNA"/>
</dbReference>
<accession>B1WUG1</accession>
<dbReference type="AlphaFoldDB" id="B1WUG1"/>
<proteinExistence type="predicted"/>
<gene>
    <name evidence="1" type="ordered locus">cce_4467</name>
</gene>
<reference evidence="1 2" key="1">
    <citation type="journal article" date="2008" name="Proc. Natl. Acad. Sci. U.S.A.">
        <title>The genome of Cyanothece 51142, a unicellular diazotrophic cyanobacterium important in the marine nitrogen cycle.</title>
        <authorList>
            <person name="Welsh E.A."/>
            <person name="Liberton M."/>
            <person name="Stoeckel J."/>
            <person name="Loh T."/>
            <person name="Elvitigala T."/>
            <person name="Wang C."/>
            <person name="Wollam A."/>
            <person name="Fulton R.S."/>
            <person name="Clifton S.W."/>
            <person name="Jacobs J.M."/>
            <person name="Aurora R."/>
            <person name="Ghosh B.K."/>
            <person name="Sherman L.A."/>
            <person name="Smith R.D."/>
            <person name="Wilson R.K."/>
            <person name="Pakrasi H.B."/>
        </authorList>
    </citation>
    <scope>NUCLEOTIDE SEQUENCE [LARGE SCALE GENOMIC DNA]</scope>
    <source>
        <strain evidence="2">ATCC 51142 / BH68</strain>
    </source>
</reference>
<sequence>MEINIEIPKELEQELSQEASQINLSLSDYILHLLSARKVLNETPKTGKDLIAYWQQEGLINCRSDIKDSQEYARQIRYEAEHRHQI</sequence>
<keyword evidence="2" id="KW-1185">Reference proteome</keyword>
<dbReference type="OrthoDB" id="488527at2"/>